<sequence>MPSLIPEPALARLLERIESEQLDVHALLVLHRGALVTEKYYPGHSMTDVHRLYSVAKSFTALAVGALCDEGRLSLEDRIVDHFPEKLPAQVHPWIAAMSVRDLMTMRTAHRTTSFVQVPDTDWVRTFFTVAPTQQPGTEFSYDTSASVVLSALVEKLTGRWLEEFLLERVLGPLGFGAETRGTRPALSAWRSPQGMSMESLDGSPSWEAVPVNPDGVTHGGSAMFCTARDLARFAQLCLASGRHQDRQIISAQFMAAATGWQVPTADESFPCLDNRQGYGYQFWRTRHHGFLAWGIGGQIALCLPDYDLALVTLGSTFDRSDDHQIILDAVWEELLPVLDPVDATQTALRLDHPEAQGRAPHDRPA</sequence>
<dbReference type="Proteomes" id="UP000643525">
    <property type="component" value="Unassembled WGS sequence"/>
</dbReference>
<dbReference type="InterPro" id="IPR050789">
    <property type="entry name" value="Diverse_Enzym_Activities"/>
</dbReference>
<dbReference type="SUPFAM" id="SSF56601">
    <property type="entry name" value="beta-lactamase/transpeptidase-like"/>
    <property type="match status" value="1"/>
</dbReference>
<evidence type="ECO:0000256" key="1">
    <source>
        <dbReference type="SAM" id="MobiDB-lite"/>
    </source>
</evidence>
<feature type="region of interest" description="Disordered" evidence="1">
    <location>
        <begin position="185"/>
        <end position="208"/>
    </location>
</feature>
<proteinExistence type="predicted"/>
<evidence type="ECO:0000313" key="4">
    <source>
        <dbReference type="Proteomes" id="UP000643525"/>
    </source>
</evidence>
<feature type="domain" description="Beta-lactamase-related" evidence="2">
    <location>
        <begin position="26"/>
        <end position="329"/>
    </location>
</feature>
<dbReference type="PANTHER" id="PTHR43283">
    <property type="entry name" value="BETA-LACTAMASE-RELATED"/>
    <property type="match status" value="1"/>
</dbReference>
<name>A0ABR9JH84_9MICC</name>
<dbReference type="InterPro" id="IPR012338">
    <property type="entry name" value="Beta-lactam/transpept-like"/>
</dbReference>
<keyword evidence="4" id="KW-1185">Reference proteome</keyword>
<evidence type="ECO:0000259" key="2">
    <source>
        <dbReference type="Pfam" id="PF00144"/>
    </source>
</evidence>
<evidence type="ECO:0000313" key="3">
    <source>
        <dbReference type="EMBL" id="MBE1525292.1"/>
    </source>
</evidence>
<dbReference type="Gene3D" id="3.40.710.10">
    <property type="entry name" value="DD-peptidase/beta-lactamase superfamily"/>
    <property type="match status" value="1"/>
</dbReference>
<dbReference type="EMBL" id="JADBED010000001">
    <property type="protein sequence ID" value="MBE1525292.1"/>
    <property type="molecule type" value="Genomic_DNA"/>
</dbReference>
<protein>
    <submittedName>
        <fullName evidence="3">CubicO group peptidase (Beta-lactamase class C family)</fullName>
    </submittedName>
</protein>
<gene>
    <name evidence="3" type="ORF">H4W27_002410</name>
</gene>
<dbReference type="RefSeq" id="WP_192596175.1">
    <property type="nucleotide sequence ID" value="NZ_BAAALJ010000013.1"/>
</dbReference>
<accession>A0ABR9JH84</accession>
<organism evidence="3 4">
    <name type="scientific">Nesterenkonia lutea</name>
    <dbReference type="NCBI Taxonomy" id="272919"/>
    <lineage>
        <taxon>Bacteria</taxon>
        <taxon>Bacillati</taxon>
        <taxon>Actinomycetota</taxon>
        <taxon>Actinomycetes</taxon>
        <taxon>Micrococcales</taxon>
        <taxon>Micrococcaceae</taxon>
        <taxon>Nesterenkonia</taxon>
    </lineage>
</organism>
<reference evidence="3 4" key="1">
    <citation type="submission" date="2020-10" db="EMBL/GenBank/DDBJ databases">
        <title>Sequencing the genomes of 1000 actinobacteria strains.</title>
        <authorList>
            <person name="Klenk H.-P."/>
        </authorList>
    </citation>
    <scope>NUCLEOTIDE SEQUENCE [LARGE SCALE GENOMIC DNA]</scope>
    <source>
        <strain evidence="3 4">DSM 15666</strain>
    </source>
</reference>
<comment type="caution">
    <text evidence="3">The sequence shown here is derived from an EMBL/GenBank/DDBJ whole genome shotgun (WGS) entry which is preliminary data.</text>
</comment>
<dbReference type="PANTHER" id="PTHR43283:SF7">
    <property type="entry name" value="BETA-LACTAMASE-RELATED DOMAIN-CONTAINING PROTEIN"/>
    <property type="match status" value="1"/>
</dbReference>
<dbReference type="Pfam" id="PF00144">
    <property type="entry name" value="Beta-lactamase"/>
    <property type="match status" value="1"/>
</dbReference>
<dbReference type="InterPro" id="IPR001466">
    <property type="entry name" value="Beta-lactam-related"/>
</dbReference>